<protein>
    <submittedName>
        <fullName evidence="5">Uncharacterized protein</fullName>
    </submittedName>
</protein>
<evidence type="ECO:0000259" key="3">
    <source>
        <dbReference type="Pfam" id="PF03171"/>
    </source>
</evidence>
<name>A0AA89BFJ9_9ASTE</name>
<dbReference type="Gene3D" id="2.60.120.330">
    <property type="entry name" value="B-lactam Antibiotic, Isopenicillin N Synthase, Chain"/>
    <property type="match status" value="1"/>
</dbReference>
<dbReference type="InterPro" id="IPR044861">
    <property type="entry name" value="IPNS-like_FE2OG_OXY"/>
</dbReference>
<gene>
    <name evidence="5" type="ORF">RJ639_039658</name>
</gene>
<dbReference type="InterPro" id="IPR026992">
    <property type="entry name" value="DIOX_N"/>
</dbReference>
<organism evidence="5 6">
    <name type="scientific">Escallonia herrerae</name>
    <dbReference type="NCBI Taxonomy" id="1293975"/>
    <lineage>
        <taxon>Eukaryota</taxon>
        <taxon>Viridiplantae</taxon>
        <taxon>Streptophyta</taxon>
        <taxon>Embryophyta</taxon>
        <taxon>Tracheophyta</taxon>
        <taxon>Spermatophyta</taxon>
        <taxon>Magnoliopsida</taxon>
        <taxon>eudicotyledons</taxon>
        <taxon>Gunneridae</taxon>
        <taxon>Pentapetalae</taxon>
        <taxon>asterids</taxon>
        <taxon>campanulids</taxon>
        <taxon>Escalloniales</taxon>
        <taxon>Escalloniaceae</taxon>
        <taxon>Escallonia</taxon>
    </lineage>
</organism>
<dbReference type="InterPro" id="IPR027443">
    <property type="entry name" value="IPNS-like_sf"/>
</dbReference>
<comment type="caution">
    <text evidence="5">The sequence shown here is derived from an EMBL/GenBank/DDBJ whole genome shotgun (WGS) entry which is preliminary data.</text>
</comment>
<dbReference type="AlphaFoldDB" id="A0AA89BFJ9"/>
<dbReference type="PANTHER" id="PTHR47991">
    <property type="entry name" value="OXOGLUTARATE/IRON-DEPENDENT DIOXYGENASE"/>
    <property type="match status" value="1"/>
</dbReference>
<dbReference type="EMBL" id="JAVXUP010000349">
    <property type="protein sequence ID" value="KAK3030181.1"/>
    <property type="molecule type" value="Genomic_DNA"/>
</dbReference>
<dbReference type="GO" id="GO:0046872">
    <property type="term" value="F:metal ion binding"/>
    <property type="evidence" value="ECO:0007669"/>
    <property type="project" value="UniProtKB-KW"/>
</dbReference>
<accession>A0AA89BFJ9</accession>
<dbReference type="InterPro" id="IPR050295">
    <property type="entry name" value="Plant_2OG-oxidoreductases"/>
</dbReference>
<evidence type="ECO:0000256" key="1">
    <source>
        <dbReference type="ARBA" id="ARBA00022723"/>
    </source>
</evidence>
<feature type="domain" description="Isopenicillin N synthase-like Fe(2+) 2OG dioxygenase" evidence="3">
    <location>
        <begin position="196"/>
        <end position="233"/>
    </location>
</feature>
<keyword evidence="1" id="KW-0479">Metal-binding</keyword>
<keyword evidence="2" id="KW-0408">Iron</keyword>
<dbReference type="Pfam" id="PF14226">
    <property type="entry name" value="DIOX_N"/>
    <property type="match status" value="1"/>
</dbReference>
<keyword evidence="6" id="KW-1185">Reference proteome</keyword>
<dbReference type="Pfam" id="PF03171">
    <property type="entry name" value="2OG-FeII_Oxy"/>
    <property type="match status" value="1"/>
</dbReference>
<evidence type="ECO:0000259" key="4">
    <source>
        <dbReference type="Pfam" id="PF14226"/>
    </source>
</evidence>
<evidence type="ECO:0000313" key="5">
    <source>
        <dbReference type="EMBL" id="KAK3030181.1"/>
    </source>
</evidence>
<reference evidence="5" key="1">
    <citation type="submission" date="2022-12" db="EMBL/GenBank/DDBJ databases">
        <title>Draft genome assemblies for two species of Escallonia (Escalloniales).</title>
        <authorList>
            <person name="Chanderbali A."/>
            <person name="Dervinis C."/>
            <person name="Anghel I."/>
            <person name="Soltis D."/>
            <person name="Soltis P."/>
            <person name="Zapata F."/>
        </authorList>
    </citation>
    <scope>NUCLEOTIDE SEQUENCE</scope>
    <source>
        <strain evidence="5">UCBG64.0493</strain>
        <tissue evidence="5">Leaf</tissue>
    </source>
</reference>
<sequence length="252" mass="28619">MLSIKSLVETCPLPSVPSQYVFPSKSHDTILAEESEVIPSIDFSLLTSGTPEQQSNVVQEIGYACREWGFFMVVNHSMPKKLMADMVHTIVSQSFFDLAEEEKGEYRGKQLFDPIKYGTSFNASVDKALFWRDHLKVYVHPHFNAPHKPSNFREISQEYCRRAREIAKELFKGISLSLGLEGNYIEKEMEIKRGSQLLVVNLYPPCPQPEVAIGLPPHSDHGLLTLLIHLPPSSFYSCQHWRSDGGIIGQYY</sequence>
<feature type="domain" description="Non-haem dioxygenase N-terminal" evidence="4">
    <location>
        <begin position="38"/>
        <end position="146"/>
    </location>
</feature>
<dbReference type="Proteomes" id="UP001188597">
    <property type="component" value="Unassembled WGS sequence"/>
</dbReference>
<evidence type="ECO:0000313" key="6">
    <source>
        <dbReference type="Proteomes" id="UP001188597"/>
    </source>
</evidence>
<evidence type="ECO:0000256" key="2">
    <source>
        <dbReference type="ARBA" id="ARBA00023004"/>
    </source>
</evidence>
<dbReference type="SUPFAM" id="SSF51197">
    <property type="entry name" value="Clavaminate synthase-like"/>
    <property type="match status" value="1"/>
</dbReference>
<proteinExistence type="predicted"/>